<dbReference type="PROSITE" id="PS00218">
    <property type="entry name" value="AMINO_ACID_PERMEASE_1"/>
    <property type="match status" value="1"/>
</dbReference>
<feature type="transmembrane region" description="Helical" evidence="9">
    <location>
        <begin position="87"/>
        <end position="108"/>
    </location>
</feature>
<protein>
    <recommendedName>
        <fullName evidence="10">Amino acid permease/ SLC12A domain-containing protein</fullName>
    </recommendedName>
</protein>
<dbReference type="NCBIfam" id="TIGR00913">
    <property type="entry name" value="2A0310"/>
    <property type="match status" value="1"/>
</dbReference>
<evidence type="ECO:0000256" key="6">
    <source>
        <dbReference type="ARBA" id="ARBA00022989"/>
    </source>
</evidence>
<accession>A0A816WHC5</accession>
<feature type="compositionally biased region" description="Basic and acidic residues" evidence="8">
    <location>
        <begin position="64"/>
        <end position="75"/>
    </location>
</feature>
<gene>
    <name evidence="11" type="ORF">WKI299_LOCUS26706</name>
</gene>
<evidence type="ECO:0000256" key="7">
    <source>
        <dbReference type="ARBA" id="ARBA00023136"/>
    </source>
</evidence>
<feature type="transmembrane region" description="Helical" evidence="9">
    <location>
        <begin position="364"/>
        <end position="384"/>
    </location>
</feature>
<dbReference type="InterPro" id="IPR004841">
    <property type="entry name" value="AA-permease/SLC12A_dom"/>
</dbReference>
<dbReference type="FunFam" id="1.20.1740.10:FF:000017">
    <property type="entry name" value="Amino acid permease"/>
    <property type="match status" value="1"/>
</dbReference>
<organism evidence="11 12">
    <name type="scientific">Rotaria magnacalcarata</name>
    <dbReference type="NCBI Taxonomy" id="392030"/>
    <lineage>
        <taxon>Eukaryota</taxon>
        <taxon>Metazoa</taxon>
        <taxon>Spiralia</taxon>
        <taxon>Gnathifera</taxon>
        <taxon>Rotifera</taxon>
        <taxon>Eurotatoria</taxon>
        <taxon>Bdelloidea</taxon>
        <taxon>Philodinida</taxon>
        <taxon>Philodinidae</taxon>
        <taxon>Rotaria</taxon>
    </lineage>
</organism>
<evidence type="ECO:0000313" key="12">
    <source>
        <dbReference type="Proteomes" id="UP000663856"/>
    </source>
</evidence>
<dbReference type="InterPro" id="IPR050524">
    <property type="entry name" value="APC_YAT"/>
</dbReference>
<reference evidence="11" key="1">
    <citation type="submission" date="2021-02" db="EMBL/GenBank/DDBJ databases">
        <authorList>
            <person name="Nowell W R."/>
        </authorList>
    </citation>
    <scope>NUCLEOTIDE SEQUENCE</scope>
</reference>
<dbReference type="PANTHER" id="PTHR43341:SF1">
    <property type="entry name" value="GENERAL AMINO-ACID PERMEASE GAP1"/>
    <property type="match status" value="1"/>
</dbReference>
<evidence type="ECO:0000313" key="11">
    <source>
        <dbReference type="EMBL" id="CAF2133389.1"/>
    </source>
</evidence>
<dbReference type="GO" id="GO:0005886">
    <property type="term" value="C:plasma membrane"/>
    <property type="evidence" value="ECO:0007669"/>
    <property type="project" value="UniProtKB-SubCell"/>
</dbReference>
<evidence type="ECO:0000256" key="4">
    <source>
        <dbReference type="ARBA" id="ARBA00022692"/>
    </source>
</evidence>
<feature type="transmembrane region" description="Helical" evidence="9">
    <location>
        <begin position="438"/>
        <end position="463"/>
    </location>
</feature>
<feature type="transmembrane region" description="Helical" evidence="9">
    <location>
        <begin position="195"/>
        <end position="214"/>
    </location>
</feature>
<dbReference type="Proteomes" id="UP000663856">
    <property type="component" value="Unassembled WGS sequence"/>
</dbReference>
<feature type="transmembrane region" description="Helical" evidence="9">
    <location>
        <begin position="309"/>
        <end position="330"/>
    </location>
</feature>
<feature type="transmembrane region" description="Helical" evidence="9">
    <location>
        <begin position="267"/>
        <end position="288"/>
    </location>
</feature>
<feature type="transmembrane region" description="Helical" evidence="9">
    <location>
        <begin position="226"/>
        <end position="247"/>
    </location>
</feature>
<feature type="transmembrane region" description="Helical" evidence="9">
    <location>
        <begin position="516"/>
        <end position="534"/>
    </location>
</feature>
<comment type="caution">
    <text evidence="11">The sequence shown here is derived from an EMBL/GenBank/DDBJ whole genome shotgun (WGS) entry which is preliminary data.</text>
</comment>
<comment type="subcellular location">
    <subcellularLocation>
        <location evidence="1">Cell membrane</location>
        <topology evidence="1">Multi-pass membrane protein</topology>
    </subcellularLocation>
</comment>
<keyword evidence="4 9" id="KW-0812">Transmembrane</keyword>
<dbReference type="InterPro" id="IPR004762">
    <property type="entry name" value="Amino_acid_permease_fungi"/>
</dbReference>
<keyword evidence="2" id="KW-0813">Transport</keyword>
<evidence type="ECO:0000259" key="10">
    <source>
        <dbReference type="Pfam" id="PF00324"/>
    </source>
</evidence>
<keyword evidence="7 9" id="KW-0472">Membrane</keyword>
<feature type="transmembrane region" description="Helical" evidence="9">
    <location>
        <begin position="120"/>
        <end position="150"/>
    </location>
</feature>
<dbReference type="GO" id="GO:0015171">
    <property type="term" value="F:amino acid transmembrane transporter activity"/>
    <property type="evidence" value="ECO:0007669"/>
    <property type="project" value="TreeGrafter"/>
</dbReference>
<evidence type="ECO:0000256" key="8">
    <source>
        <dbReference type="SAM" id="MobiDB-lite"/>
    </source>
</evidence>
<dbReference type="Pfam" id="PF00324">
    <property type="entry name" value="AA_permease"/>
    <property type="match status" value="1"/>
</dbReference>
<sequence>MAATSVEMPYDYYSNPSADGNRGEIVTAVFTKERSSLLQRMIDSFKPAEATQNNSIELKATSPGEERDNGVDKDDSKLHRTLKNRHLQMIAIGGSIGTGLFVGSGGALASGGPAALVLDFAIIGFMLFNVCMALAELAVVFPISGSFYVYSSRFLDPAWGFAMGWNYAFNWLIVMPLELTAAGLVIRYWTGSVNIAVWITIFLIAILIINLFGVRGYGEVEFYVSIIKVIAVLGFIILGIVLVFGGGPNHEYVGGKYWHNPGPFADGFKGVCSVFVTAGFAFSGTELVGLAAAEAANPRKTIPRATKQVFWRITIFYIASLALIGCLVPYTSSRLLGGSSSYDASASPFVIAIENANIKVLPSIFNAVILCAVISVGNSSVYGASRTLCALAECDQAPKILAYIDRKGRPLSAVALSMFLGFIAYINCANVGPQVFNWLLALSGLSSFFTWGSICACHIMFRLAWKRQGHTLDELVFVAPFGIWGSVVGLALNILCLIAQFYIAVFPQNAQPNAEGFFQAYLAAPIVLLMYILWKILKRSPFMRPSTIDLEAGRRLLDASQFIEEERAEQMRVSLTEVRIKAKLRQRKCRENKIKRLINKPSSSSFKTRQSFSKSLKKVKSSLPKCDRKKVAIQHLAEKFSLVPKSKHQRITLQLADKLKTDVHNFYQRDDISYQLPGKRDTVVVKDDDGKQVTYQKGILITNLRKTYEFFKDENKSVDLSRSSLADLRPVFVVSKSAFGT</sequence>
<feature type="transmembrane region" description="Helical" evidence="9">
    <location>
        <begin position="411"/>
        <end position="432"/>
    </location>
</feature>
<dbReference type="InterPro" id="IPR004840">
    <property type="entry name" value="Amino_acid_permease_CS"/>
</dbReference>
<name>A0A816WHC5_9BILA</name>
<feature type="transmembrane region" description="Helical" evidence="9">
    <location>
        <begin position="475"/>
        <end position="504"/>
    </location>
</feature>
<dbReference type="Gene3D" id="1.20.1740.10">
    <property type="entry name" value="Amino acid/polyamine transporter I"/>
    <property type="match status" value="1"/>
</dbReference>
<dbReference type="PANTHER" id="PTHR43341">
    <property type="entry name" value="AMINO ACID PERMEASE"/>
    <property type="match status" value="1"/>
</dbReference>
<dbReference type="AlphaFoldDB" id="A0A816WHC5"/>
<feature type="domain" description="Amino acid permease/ SLC12A" evidence="10">
    <location>
        <begin position="86"/>
        <end position="541"/>
    </location>
</feature>
<keyword evidence="3" id="KW-1003">Cell membrane</keyword>
<evidence type="ECO:0000256" key="5">
    <source>
        <dbReference type="ARBA" id="ARBA00022970"/>
    </source>
</evidence>
<feature type="transmembrane region" description="Helical" evidence="9">
    <location>
        <begin position="171"/>
        <end position="189"/>
    </location>
</feature>
<evidence type="ECO:0000256" key="1">
    <source>
        <dbReference type="ARBA" id="ARBA00004651"/>
    </source>
</evidence>
<keyword evidence="5" id="KW-0029">Amino-acid transport</keyword>
<evidence type="ECO:0000256" key="9">
    <source>
        <dbReference type="SAM" id="Phobius"/>
    </source>
</evidence>
<evidence type="ECO:0000256" key="2">
    <source>
        <dbReference type="ARBA" id="ARBA00022448"/>
    </source>
</evidence>
<feature type="region of interest" description="Disordered" evidence="8">
    <location>
        <begin position="53"/>
        <end position="75"/>
    </location>
</feature>
<keyword evidence="6 9" id="KW-1133">Transmembrane helix</keyword>
<dbReference type="EMBL" id="CAJNRF010011604">
    <property type="protein sequence ID" value="CAF2133389.1"/>
    <property type="molecule type" value="Genomic_DNA"/>
</dbReference>
<proteinExistence type="predicted"/>
<evidence type="ECO:0000256" key="3">
    <source>
        <dbReference type="ARBA" id="ARBA00022475"/>
    </source>
</evidence>